<dbReference type="PROSITE" id="PS50902">
    <property type="entry name" value="FLAVODOXIN_LIKE"/>
    <property type="match status" value="1"/>
</dbReference>
<dbReference type="Proteomes" id="UP000238081">
    <property type="component" value="Unassembled WGS sequence"/>
</dbReference>
<dbReference type="GO" id="GO:0010181">
    <property type="term" value="F:FMN binding"/>
    <property type="evidence" value="ECO:0007669"/>
    <property type="project" value="InterPro"/>
</dbReference>
<dbReference type="PANTHER" id="PTHR39201:SF1">
    <property type="entry name" value="FLAVODOXIN-LIKE DOMAIN-CONTAINING PROTEIN"/>
    <property type="match status" value="1"/>
</dbReference>
<dbReference type="GO" id="GO:0016651">
    <property type="term" value="F:oxidoreductase activity, acting on NAD(P)H"/>
    <property type="evidence" value="ECO:0007669"/>
    <property type="project" value="UniProtKB-ARBA"/>
</dbReference>
<evidence type="ECO:0000313" key="3">
    <source>
        <dbReference type="Proteomes" id="UP000238081"/>
    </source>
</evidence>
<dbReference type="PROSITE" id="PS00201">
    <property type="entry name" value="FLAVODOXIN"/>
    <property type="match status" value="1"/>
</dbReference>
<evidence type="ECO:0000313" key="2">
    <source>
        <dbReference type="EMBL" id="PPV13081.1"/>
    </source>
</evidence>
<dbReference type="InterPro" id="IPR001226">
    <property type="entry name" value="Flavodoxin_CS"/>
</dbReference>
<name>A0A2S7F7T9_CLOBU</name>
<dbReference type="Gene3D" id="3.40.50.360">
    <property type="match status" value="1"/>
</dbReference>
<dbReference type="RefSeq" id="WP_003412421.1">
    <property type="nucleotide sequence ID" value="NZ_CP191154.1"/>
</dbReference>
<dbReference type="AlphaFoldDB" id="A0A2S7F7T9"/>
<protein>
    <submittedName>
        <fullName evidence="2">Flavodoxin</fullName>
    </submittedName>
</protein>
<dbReference type="InterPro" id="IPR029039">
    <property type="entry name" value="Flavoprotein-like_sf"/>
</dbReference>
<comment type="caution">
    <text evidence="2">The sequence shown here is derived from an EMBL/GenBank/DDBJ whole genome shotgun (WGS) entry which is preliminary data.</text>
</comment>
<accession>A0A2S7F7T9</accession>
<evidence type="ECO:0000259" key="1">
    <source>
        <dbReference type="PROSITE" id="PS50902"/>
    </source>
</evidence>
<dbReference type="InterPro" id="IPR008254">
    <property type="entry name" value="Flavodoxin/NO_synth"/>
</dbReference>
<gene>
    <name evidence="2" type="ORF">AWN73_17310</name>
</gene>
<organism evidence="2 3">
    <name type="scientific">Clostridium butyricum</name>
    <dbReference type="NCBI Taxonomy" id="1492"/>
    <lineage>
        <taxon>Bacteria</taxon>
        <taxon>Bacillati</taxon>
        <taxon>Bacillota</taxon>
        <taxon>Clostridia</taxon>
        <taxon>Eubacteriales</taxon>
        <taxon>Clostridiaceae</taxon>
        <taxon>Clostridium</taxon>
    </lineage>
</organism>
<dbReference type="EMBL" id="LRDH01000128">
    <property type="protein sequence ID" value="PPV13081.1"/>
    <property type="molecule type" value="Genomic_DNA"/>
</dbReference>
<dbReference type="SUPFAM" id="SSF52218">
    <property type="entry name" value="Flavoproteins"/>
    <property type="match status" value="1"/>
</dbReference>
<proteinExistence type="predicted"/>
<dbReference type="GO" id="GO:0009055">
    <property type="term" value="F:electron transfer activity"/>
    <property type="evidence" value="ECO:0007669"/>
    <property type="project" value="InterPro"/>
</dbReference>
<feature type="domain" description="Flavodoxin-like" evidence="1">
    <location>
        <begin position="3"/>
        <end position="159"/>
    </location>
</feature>
<dbReference type="Pfam" id="PF12682">
    <property type="entry name" value="Flavodoxin_4"/>
    <property type="match status" value="1"/>
</dbReference>
<dbReference type="PANTHER" id="PTHR39201">
    <property type="entry name" value="EXPORTED PROTEIN-RELATED"/>
    <property type="match status" value="1"/>
</dbReference>
<sequence length="160" mass="18260">MKNLIIYFSLEGNTKFIAESIAEEIECDIMELIPSKKYSTGKIGKYFWGGKSVMFKEKPELINAQLDISNYKNIIIGTPVWCGTYAPPFNTFLSNFEIKYKNIALFACHGGGGAEKCFDNFKNELTENNFLGDISFVDPIKNQREECSQKAKEWIKSLIR</sequence>
<reference evidence="2 3" key="1">
    <citation type="submission" date="2016-01" db="EMBL/GenBank/DDBJ databases">
        <title>Characterization of the Clostridium difficile lineages that are prevalent in Hong Kong and China.</title>
        <authorList>
            <person name="Kwok J.S.-L."/>
            <person name="Lam W.-Y."/>
            <person name="Ip M."/>
            <person name="Chan T.-F."/>
            <person name="Hawkey P.M."/>
            <person name="Tsui S.K.-W."/>
        </authorList>
    </citation>
    <scope>NUCLEOTIDE SEQUENCE [LARGE SCALE GENOMIC DNA]</scope>
    <source>
        <strain evidence="2 3">300064</strain>
    </source>
</reference>